<accession>A0A2Z5G3R8</accession>
<dbReference type="GO" id="GO:0005829">
    <property type="term" value="C:cytosol"/>
    <property type="evidence" value="ECO:0007669"/>
    <property type="project" value="TreeGrafter"/>
</dbReference>
<dbReference type="SUPFAM" id="SSF51230">
    <property type="entry name" value="Single hybrid motif"/>
    <property type="match status" value="1"/>
</dbReference>
<evidence type="ECO:0000256" key="1">
    <source>
        <dbReference type="ARBA" id="ARBA00009249"/>
    </source>
</evidence>
<organism evidence="6 7">
    <name type="scientific">Acidisarcina polymorpha</name>
    <dbReference type="NCBI Taxonomy" id="2211140"/>
    <lineage>
        <taxon>Bacteria</taxon>
        <taxon>Pseudomonadati</taxon>
        <taxon>Acidobacteriota</taxon>
        <taxon>Terriglobia</taxon>
        <taxon>Terriglobales</taxon>
        <taxon>Acidobacteriaceae</taxon>
        <taxon>Acidisarcina</taxon>
    </lineage>
</organism>
<dbReference type="GO" id="GO:0019464">
    <property type="term" value="P:glycine decarboxylation via glycine cleavage system"/>
    <property type="evidence" value="ECO:0007669"/>
    <property type="project" value="UniProtKB-UniRule"/>
</dbReference>
<keyword evidence="2 3" id="KW-0450">Lipoyl</keyword>
<dbReference type="PANTHER" id="PTHR11715">
    <property type="entry name" value="GLYCINE CLEAVAGE SYSTEM H PROTEIN"/>
    <property type="match status" value="1"/>
</dbReference>
<dbReference type="InterPro" id="IPR033753">
    <property type="entry name" value="GCV_H/Fam206"/>
</dbReference>
<dbReference type="PANTHER" id="PTHR11715:SF3">
    <property type="entry name" value="GLYCINE CLEAVAGE SYSTEM H PROTEIN-RELATED"/>
    <property type="match status" value="1"/>
</dbReference>
<dbReference type="GO" id="GO:0009249">
    <property type="term" value="P:protein lipoylation"/>
    <property type="evidence" value="ECO:0007669"/>
    <property type="project" value="TreeGrafter"/>
</dbReference>
<dbReference type="InterPro" id="IPR003016">
    <property type="entry name" value="2-oxoA_DH_lipoyl-BS"/>
</dbReference>
<evidence type="ECO:0000313" key="7">
    <source>
        <dbReference type="Proteomes" id="UP000253606"/>
    </source>
</evidence>
<dbReference type="PROSITE" id="PS50968">
    <property type="entry name" value="BIOTINYL_LIPOYL"/>
    <property type="match status" value="1"/>
</dbReference>
<evidence type="ECO:0000256" key="3">
    <source>
        <dbReference type="HAMAP-Rule" id="MF_00272"/>
    </source>
</evidence>
<proteinExistence type="inferred from homology"/>
<dbReference type="InterPro" id="IPR000089">
    <property type="entry name" value="Biotin_lipoyl"/>
</dbReference>
<evidence type="ECO:0000256" key="4">
    <source>
        <dbReference type="PIRSR" id="PIRSR617453-50"/>
    </source>
</evidence>
<keyword evidence="7" id="KW-1185">Reference proteome</keyword>
<dbReference type="InterPro" id="IPR011053">
    <property type="entry name" value="Single_hybrid_motif"/>
</dbReference>
<dbReference type="Gene3D" id="2.40.50.100">
    <property type="match status" value="1"/>
</dbReference>
<dbReference type="KEGG" id="abas:ACPOL_4397"/>
<dbReference type="NCBIfam" id="TIGR00527">
    <property type="entry name" value="gcvH"/>
    <property type="match status" value="1"/>
</dbReference>
<comment type="similarity">
    <text evidence="1 3">Belongs to the GcvH family.</text>
</comment>
<dbReference type="AlphaFoldDB" id="A0A2Z5G3R8"/>
<feature type="modified residue" description="N6-lipoyllysine" evidence="3 4">
    <location>
        <position position="63"/>
    </location>
</feature>
<dbReference type="NCBIfam" id="NF002270">
    <property type="entry name" value="PRK01202.1"/>
    <property type="match status" value="1"/>
</dbReference>
<comment type="cofactor">
    <cofactor evidence="3">
        <name>(R)-lipoate</name>
        <dbReference type="ChEBI" id="CHEBI:83088"/>
    </cofactor>
    <text evidence="3">Binds 1 lipoyl cofactor covalently.</text>
</comment>
<dbReference type="EMBL" id="CP030840">
    <property type="protein sequence ID" value="AXC13670.1"/>
    <property type="molecule type" value="Genomic_DNA"/>
</dbReference>
<dbReference type="RefSeq" id="WP_114208604.1">
    <property type="nucleotide sequence ID" value="NZ_CP030840.1"/>
</dbReference>
<evidence type="ECO:0000313" key="6">
    <source>
        <dbReference type="EMBL" id="AXC13670.1"/>
    </source>
</evidence>
<comment type="subunit">
    <text evidence="3">The glycine cleavage system is composed of four proteins: P, T, L and H.</text>
</comment>
<dbReference type="GO" id="GO:0005960">
    <property type="term" value="C:glycine cleavage complex"/>
    <property type="evidence" value="ECO:0007669"/>
    <property type="project" value="InterPro"/>
</dbReference>
<dbReference type="Proteomes" id="UP000253606">
    <property type="component" value="Chromosome"/>
</dbReference>
<dbReference type="InterPro" id="IPR002930">
    <property type="entry name" value="GCV_H"/>
</dbReference>
<dbReference type="InterPro" id="IPR017453">
    <property type="entry name" value="GCV_H_sub"/>
</dbReference>
<feature type="domain" description="Lipoyl-binding" evidence="5">
    <location>
        <begin position="22"/>
        <end position="103"/>
    </location>
</feature>
<gene>
    <name evidence="3" type="primary">gcvH</name>
    <name evidence="6" type="ORF">ACPOL_4397</name>
</gene>
<reference evidence="6 7" key="1">
    <citation type="journal article" date="2018" name="Front. Microbiol.">
        <title>Hydrolytic Capabilities as a Key to Environmental Success: Chitinolytic and Cellulolytic Acidobacteria From Acidic Sub-arctic Soils and Boreal Peatlands.</title>
        <authorList>
            <person name="Belova S.E."/>
            <person name="Ravin N.V."/>
            <person name="Pankratov T.A."/>
            <person name="Rakitin A.L."/>
            <person name="Ivanova A.A."/>
            <person name="Beletsky A.V."/>
            <person name="Mardanov A.V."/>
            <person name="Sinninghe Damste J.S."/>
            <person name="Dedysh S.N."/>
        </authorList>
    </citation>
    <scope>NUCLEOTIDE SEQUENCE [LARGE SCALE GENOMIC DNA]</scope>
    <source>
        <strain evidence="6 7">SBC82</strain>
    </source>
</reference>
<comment type="function">
    <text evidence="3">The glycine cleavage system catalyzes the degradation of glycine. The H protein shuttles the methylamine group of glycine from the P protein to the T protein.</text>
</comment>
<sequence>MAYPESFRYTKEHEWIEVDGKTAKIGITDYAQNSLGDIVFVELPKIGSTLEKNKVFGSVESVKSVSDLFAPASGTVTAVNEELATAPEKINTDAHTAWILTLELSEPSEIGSLLSAEDYQKYIAEEGAH</sequence>
<evidence type="ECO:0000259" key="5">
    <source>
        <dbReference type="PROSITE" id="PS50968"/>
    </source>
</evidence>
<dbReference type="PROSITE" id="PS00189">
    <property type="entry name" value="LIPOYL"/>
    <property type="match status" value="1"/>
</dbReference>
<evidence type="ECO:0000256" key="2">
    <source>
        <dbReference type="ARBA" id="ARBA00022823"/>
    </source>
</evidence>
<dbReference type="OrthoDB" id="9796712at2"/>
<protein>
    <recommendedName>
        <fullName evidence="3">Glycine cleavage system H protein</fullName>
    </recommendedName>
</protein>
<dbReference type="CDD" id="cd06848">
    <property type="entry name" value="GCS_H"/>
    <property type="match status" value="1"/>
</dbReference>
<name>A0A2Z5G3R8_9BACT</name>
<dbReference type="Pfam" id="PF01597">
    <property type="entry name" value="GCV_H"/>
    <property type="match status" value="1"/>
</dbReference>
<dbReference type="HAMAP" id="MF_00272">
    <property type="entry name" value="GcvH"/>
    <property type="match status" value="1"/>
</dbReference>